<feature type="compositionally biased region" description="Low complexity" evidence="2">
    <location>
        <begin position="398"/>
        <end position="416"/>
    </location>
</feature>
<protein>
    <submittedName>
        <fullName evidence="3">Uncharacterized protein</fullName>
    </submittedName>
</protein>
<dbReference type="AlphaFoldDB" id="A0A6A4IG82"/>
<dbReference type="OrthoDB" id="2982958at2759"/>
<accession>A0A6A4IG82</accession>
<proteinExistence type="predicted"/>
<feature type="compositionally biased region" description="Low complexity" evidence="2">
    <location>
        <begin position="498"/>
        <end position="509"/>
    </location>
</feature>
<keyword evidence="1" id="KW-0175">Coiled coil</keyword>
<evidence type="ECO:0000313" key="4">
    <source>
        <dbReference type="Proteomes" id="UP000799118"/>
    </source>
</evidence>
<evidence type="ECO:0000313" key="3">
    <source>
        <dbReference type="EMBL" id="KAE9409589.1"/>
    </source>
</evidence>
<feature type="coiled-coil region" evidence="1">
    <location>
        <begin position="56"/>
        <end position="130"/>
    </location>
</feature>
<dbReference type="EMBL" id="ML769387">
    <property type="protein sequence ID" value="KAE9409589.1"/>
    <property type="molecule type" value="Genomic_DNA"/>
</dbReference>
<feature type="region of interest" description="Disordered" evidence="2">
    <location>
        <begin position="386"/>
        <end position="549"/>
    </location>
</feature>
<feature type="compositionally biased region" description="Low complexity" evidence="2">
    <location>
        <begin position="463"/>
        <end position="480"/>
    </location>
</feature>
<feature type="region of interest" description="Disordered" evidence="2">
    <location>
        <begin position="284"/>
        <end position="309"/>
    </location>
</feature>
<sequence>MSIFSTLTRNFNSSADRARRRQLRYSKAEKALTMSFQTHIRTSSTADSSAPLQIQLRLLHQAAEFLTTQAAEARERSSVLSNDVLKDRANVDPDRYSQALVERWKEERRLQKIEEEARRLETVIASVTSADSSPTKILDPTIETRAQKNLIKFLQTSRHVPTRTRIRSRMRNSAPSIDRSPRRMTMADVSPFRARPWSVTEAFMDSVQGHARAKSASAAGILASPTTAASYKHRRKPTLALCSPSLGSVAEDGSVLKENIADDITPSTAMTSVFSYTESIEVETPTTELDGPITPRPSSSSIPSSVNKDALKSTNGTATIFHYSYPHSPPTKVEVEVEIPAYAHELFAGFARAGFESSVQDGALDLSLPPSGPAAVTAPTSGFFAETSSQVRKRASLPASHSPSPTRPSTSLPTAPNLKPRASLGSLRLNSNGKTPRERKWGSLLSIPESSSGNRNRSPRAGLVSLSESLSTRSSRTSLVITPPSENDAAVSTQTLCASSSNPSAEESNIAGQENDSGSKARRTLKHKLSSRLSLVMFGSPTKMKRKGD</sequence>
<name>A0A6A4IG82_9AGAR</name>
<evidence type="ECO:0000256" key="1">
    <source>
        <dbReference type="SAM" id="Coils"/>
    </source>
</evidence>
<feature type="compositionally biased region" description="Low complexity" evidence="2">
    <location>
        <begin position="292"/>
        <end position="305"/>
    </location>
</feature>
<feature type="compositionally biased region" description="Basic residues" evidence="2">
    <location>
        <begin position="520"/>
        <end position="530"/>
    </location>
</feature>
<reference evidence="3" key="1">
    <citation type="journal article" date="2019" name="Environ. Microbiol.">
        <title>Fungal ecological strategies reflected in gene transcription - a case study of two litter decomposers.</title>
        <authorList>
            <person name="Barbi F."/>
            <person name="Kohler A."/>
            <person name="Barry K."/>
            <person name="Baskaran P."/>
            <person name="Daum C."/>
            <person name="Fauchery L."/>
            <person name="Ihrmark K."/>
            <person name="Kuo A."/>
            <person name="LaButti K."/>
            <person name="Lipzen A."/>
            <person name="Morin E."/>
            <person name="Grigoriev I.V."/>
            <person name="Henrissat B."/>
            <person name="Lindahl B."/>
            <person name="Martin F."/>
        </authorList>
    </citation>
    <scope>NUCLEOTIDE SEQUENCE</scope>
    <source>
        <strain evidence="3">JB14</strain>
    </source>
</reference>
<dbReference type="Proteomes" id="UP000799118">
    <property type="component" value="Unassembled WGS sequence"/>
</dbReference>
<evidence type="ECO:0000256" key="2">
    <source>
        <dbReference type="SAM" id="MobiDB-lite"/>
    </source>
</evidence>
<gene>
    <name evidence="3" type="ORF">BT96DRAFT_1012558</name>
</gene>
<keyword evidence="4" id="KW-1185">Reference proteome</keyword>
<organism evidence="3 4">
    <name type="scientific">Gymnopus androsaceus JB14</name>
    <dbReference type="NCBI Taxonomy" id="1447944"/>
    <lineage>
        <taxon>Eukaryota</taxon>
        <taxon>Fungi</taxon>
        <taxon>Dikarya</taxon>
        <taxon>Basidiomycota</taxon>
        <taxon>Agaricomycotina</taxon>
        <taxon>Agaricomycetes</taxon>
        <taxon>Agaricomycetidae</taxon>
        <taxon>Agaricales</taxon>
        <taxon>Marasmiineae</taxon>
        <taxon>Omphalotaceae</taxon>
        <taxon>Gymnopus</taxon>
    </lineage>
</organism>